<dbReference type="Proteomes" id="UP000193104">
    <property type="component" value="Unassembled WGS sequence"/>
</dbReference>
<keyword evidence="1" id="KW-0812">Transmembrane</keyword>
<keyword evidence="1" id="KW-1133">Transmembrane helix</keyword>
<protein>
    <recommendedName>
        <fullName evidence="4">DUF4225 domain-containing protein</fullName>
    </recommendedName>
</protein>
<keyword evidence="1" id="KW-0472">Membrane</keyword>
<dbReference type="STRING" id="1076551.HA48_04280"/>
<reference evidence="2 3" key="1">
    <citation type="journal article" date="2017" name="Antonie Van Leeuwenhoek">
        <title>Phylogenomic resolution of the bacterial genus Pantoea and its relationship with Erwinia and Tatumella.</title>
        <authorList>
            <person name="Palmer M."/>
            <person name="Steenkamp E.T."/>
            <person name="Coetzee M.P."/>
            <person name="Chan W.Y."/>
            <person name="van Zyl E."/>
            <person name="De Maayer P."/>
            <person name="Coutinho T.A."/>
            <person name="Blom J."/>
            <person name="Smits T.H."/>
            <person name="Duffy B."/>
            <person name="Venter S.N."/>
        </authorList>
    </citation>
    <scope>NUCLEOTIDE SEQUENCE [LARGE SCALE GENOMIC DNA]</scope>
    <source>
        <strain evidence="2 3">LMG 26277</strain>
    </source>
</reference>
<gene>
    <name evidence="2" type="ORF">HA48_04280</name>
</gene>
<comment type="caution">
    <text evidence="2">The sequence shown here is derived from an EMBL/GenBank/DDBJ whole genome shotgun (WGS) entry which is preliminary data.</text>
</comment>
<evidence type="ECO:0000256" key="1">
    <source>
        <dbReference type="SAM" id="Phobius"/>
    </source>
</evidence>
<organism evidence="2 3">
    <name type="scientific">Pantoea wallisii</name>
    <dbReference type="NCBI Taxonomy" id="1076551"/>
    <lineage>
        <taxon>Bacteria</taxon>
        <taxon>Pseudomonadati</taxon>
        <taxon>Pseudomonadota</taxon>
        <taxon>Gammaproteobacteria</taxon>
        <taxon>Enterobacterales</taxon>
        <taxon>Erwiniaceae</taxon>
        <taxon>Pantoea</taxon>
    </lineage>
</organism>
<proteinExistence type="predicted"/>
<dbReference type="AlphaFoldDB" id="A0A1X1DCM9"/>
<dbReference type="RefSeq" id="WP_128599939.1">
    <property type="nucleotide sequence ID" value="NZ_MLFS01000007.1"/>
</dbReference>
<dbReference type="EMBL" id="MLFS01000007">
    <property type="protein sequence ID" value="ORM74475.1"/>
    <property type="molecule type" value="Genomic_DNA"/>
</dbReference>
<accession>A0A1X1DCM9</accession>
<keyword evidence="3" id="KW-1185">Reference proteome</keyword>
<dbReference type="OrthoDB" id="6534834at2"/>
<feature type="transmembrane region" description="Helical" evidence="1">
    <location>
        <begin position="116"/>
        <end position="140"/>
    </location>
</feature>
<name>A0A1X1DCM9_9GAMM</name>
<dbReference type="Pfam" id="PF13988">
    <property type="entry name" value="DUF4225"/>
    <property type="match status" value="1"/>
</dbReference>
<evidence type="ECO:0000313" key="2">
    <source>
        <dbReference type="EMBL" id="ORM74475.1"/>
    </source>
</evidence>
<sequence>MDEALLAMMRSHGRNKAWAETMINLEARKLIETANRVAGFHIRDGLTRLQFVQEIRDVIEGQFSIARRAKSDEECIGCIKNLREESENLVEQDRLLRIKTAQLYAKVEFVRQNNKIVGYTLSAVHIAISGIALFTGLAMITSMPPIGMLAGAILVSDGVNGLSQEIINNFAPPDDAHSEGIFGDAAMVGAEFLGFKPETGLALYNAATLSASVYGILGAARKAGAWRLFRWMPRDYYRKVDSMSKPRLTMRIAGYGLKAKVVFDLLTVDNSPH</sequence>
<evidence type="ECO:0008006" key="4">
    <source>
        <dbReference type="Google" id="ProtNLM"/>
    </source>
</evidence>
<evidence type="ECO:0000313" key="3">
    <source>
        <dbReference type="Proteomes" id="UP000193104"/>
    </source>
</evidence>
<dbReference type="InterPro" id="IPR025320">
    <property type="entry name" value="DUF4225"/>
</dbReference>